<dbReference type="PROSITE" id="PS51257">
    <property type="entry name" value="PROKAR_LIPOPROTEIN"/>
    <property type="match status" value="1"/>
</dbReference>
<organism evidence="1 2">
    <name type="scientific">Pedobacter frigoris</name>
    <dbReference type="NCBI Taxonomy" id="2571272"/>
    <lineage>
        <taxon>Bacteria</taxon>
        <taxon>Pseudomonadati</taxon>
        <taxon>Bacteroidota</taxon>
        <taxon>Sphingobacteriia</taxon>
        <taxon>Sphingobacteriales</taxon>
        <taxon>Sphingobacteriaceae</taxon>
        <taxon>Pedobacter</taxon>
    </lineage>
</organism>
<name>A0A4U1CGA3_9SPHI</name>
<dbReference type="RefSeq" id="WP_136837128.1">
    <property type="nucleotide sequence ID" value="NZ_SWBQ01000005.1"/>
</dbReference>
<comment type="caution">
    <text evidence="1">The sequence shown here is derived from an EMBL/GenBank/DDBJ whole genome shotgun (WGS) entry which is preliminary data.</text>
</comment>
<dbReference type="Proteomes" id="UP000307244">
    <property type="component" value="Unassembled WGS sequence"/>
</dbReference>
<keyword evidence="2" id="KW-1185">Reference proteome</keyword>
<sequence length="270" mass="31179">MKRLNLIAVTIMSLLFSCSNKNIKEIISENLKKTENWKLGDDIPSFLLENEYSNTYYHELYEYGGLANVALINQIKDKDLLLSIIGSCNQIIDSKPRMQVLEDIDFGENRLFDMLYNYSTRQIAILRYKILYGPKELATQIENLNPVCKGLNLDTMRLINSIKYSENQQASLGFIIDIERTKLNKPLKVDTLKMEKIASQVLFDASAKLTFKKIDLISKEMINSIVELNPNDTFKIDYTGPYIFDTDIDRLTISKGTRSVKLSFRIRKVY</sequence>
<evidence type="ECO:0000313" key="2">
    <source>
        <dbReference type="Proteomes" id="UP000307244"/>
    </source>
</evidence>
<dbReference type="AlphaFoldDB" id="A0A4U1CGA3"/>
<gene>
    <name evidence="1" type="ORF">FA047_16145</name>
</gene>
<evidence type="ECO:0000313" key="1">
    <source>
        <dbReference type="EMBL" id="TKC04136.1"/>
    </source>
</evidence>
<protein>
    <recommendedName>
        <fullName evidence="3">Lipoprotein</fullName>
    </recommendedName>
</protein>
<proteinExistence type="predicted"/>
<dbReference type="EMBL" id="SWBQ01000005">
    <property type="protein sequence ID" value="TKC04136.1"/>
    <property type="molecule type" value="Genomic_DNA"/>
</dbReference>
<evidence type="ECO:0008006" key="3">
    <source>
        <dbReference type="Google" id="ProtNLM"/>
    </source>
</evidence>
<accession>A0A4U1CGA3</accession>
<reference evidence="1 2" key="1">
    <citation type="submission" date="2019-04" db="EMBL/GenBank/DDBJ databases">
        <title>Pedobacter sp. RP-3-15 sp. nov., isolated from Arctic soil.</title>
        <authorList>
            <person name="Dahal R.H."/>
            <person name="Kim D.-U."/>
        </authorList>
    </citation>
    <scope>NUCLEOTIDE SEQUENCE [LARGE SCALE GENOMIC DNA]</scope>
    <source>
        <strain evidence="1 2">RP-3-15</strain>
    </source>
</reference>